<keyword evidence="4" id="KW-0479">Metal-binding</keyword>
<comment type="similarity">
    <text evidence="1 10">Belongs to the folylpolyglutamate synthase family.</text>
</comment>
<evidence type="ECO:0000256" key="9">
    <source>
        <dbReference type="ARBA" id="ARBA00047493"/>
    </source>
</evidence>
<evidence type="ECO:0000256" key="8">
    <source>
        <dbReference type="ARBA" id="ARBA00030592"/>
    </source>
</evidence>
<evidence type="ECO:0000259" key="12">
    <source>
        <dbReference type="Pfam" id="PF08245"/>
    </source>
</evidence>
<keyword evidence="14" id="KW-1185">Reference proteome</keyword>
<evidence type="ECO:0000313" key="14">
    <source>
        <dbReference type="Proteomes" id="UP001477672"/>
    </source>
</evidence>
<dbReference type="SUPFAM" id="SSF53244">
    <property type="entry name" value="MurD-like peptide ligases, peptide-binding domain"/>
    <property type="match status" value="1"/>
</dbReference>
<dbReference type="InterPro" id="IPR036565">
    <property type="entry name" value="Mur-like_cat_sf"/>
</dbReference>
<dbReference type="InterPro" id="IPR013221">
    <property type="entry name" value="Mur_ligase_cen"/>
</dbReference>
<dbReference type="Pfam" id="PF08245">
    <property type="entry name" value="Mur_ligase_M"/>
    <property type="match status" value="1"/>
</dbReference>
<evidence type="ECO:0000256" key="1">
    <source>
        <dbReference type="ARBA" id="ARBA00008276"/>
    </source>
</evidence>
<dbReference type="InterPro" id="IPR018109">
    <property type="entry name" value="Folylpolyglutamate_synth_CS"/>
</dbReference>
<keyword evidence="7" id="KW-0460">Magnesium</keyword>
<dbReference type="SUPFAM" id="SSF53623">
    <property type="entry name" value="MurD-like peptide ligases, catalytic domain"/>
    <property type="match status" value="1"/>
</dbReference>
<organism evidence="13 14">
    <name type="scientific">Ruthenibacterium intestinale</name>
    <dbReference type="NCBI Taxonomy" id="3133163"/>
    <lineage>
        <taxon>Bacteria</taxon>
        <taxon>Bacillati</taxon>
        <taxon>Bacillota</taxon>
        <taxon>Clostridia</taxon>
        <taxon>Eubacteriales</taxon>
        <taxon>Oscillospiraceae</taxon>
        <taxon>Ruthenibacterium</taxon>
    </lineage>
</organism>
<keyword evidence="5 10" id="KW-0547">Nucleotide-binding</keyword>
<feature type="domain" description="Mur ligase C-terminal" evidence="11">
    <location>
        <begin position="295"/>
        <end position="409"/>
    </location>
</feature>
<proteinExistence type="inferred from homology"/>
<evidence type="ECO:0000256" key="10">
    <source>
        <dbReference type="PIRNR" id="PIRNR001563"/>
    </source>
</evidence>
<keyword evidence="3 10" id="KW-0436">Ligase</keyword>
<dbReference type="Gene3D" id="3.40.1190.10">
    <property type="entry name" value="Mur-like, catalytic domain"/>
    <property type="match status" value="1"/>
</dbReference>
<gene>
    <name evidence="13" type="ORF">WMO24_06030</name>
</gene>
<evidence type="ECO:0000256" key="2">
    <source>
        <dbReference type="ARBA" id="ARBA00013025"/>
    </source>
</evidence>
<dbReference type="Gene3D" id="3.90.190.20">
    <property type="entry name" value="Mur ligase, C-terminal domain"/>
    <property type="match status" value="1"/>
</dbReference>
<evidence type="ECO:0000256" key="5">
    <source>
        <dbReference type="ARBA" id="ARBA00022741"/>
    </source>
</evidence>
<evidence type="ECO:0000256" key="3">
    <source>
        <dbReference type="ARBA" id="ARBA00022598"/>
    </source>
</evidence>
<protein>
    <recommendedName>
        <fullName evidence="2">tetrahydrofolate synthase</fullName>
        <ecNumber evidence="2">6.3.2.17</ecNumber>
    </recommendedName>
    <alternativeName>
        <fullName evidence="8">Tetrahydrofolylpolyglutamate synthase</fullName>
    </alternativeName>
</protein>
<accession>A0ABV1GDR1</accession>
<dbReference type="InterPro" id="IPR036615">
    <property type="entry name" value="Mur_ligase_C_dom_sf"/>
</dbReference>
<dbReference type="Pfam" id="PF02875">
    <property type="entry name" value="Mur_ligase_C"/>
    <property type="match status" value="1"/>
</dbReference>
<evidence type="ECO:0000259" key="11">
    <source>
        <dbReference type="Pfam" id="PF02875"/>
    </source>
</evidence>
<comment type="catalytic activity">
    <reaction evidence="9">
        <text>(6S)-5,6,7,8-tetrahydrofolyl-(gamma-L-Glu)(n) + L-glutamate + ATP = (6S)-5,6,7,8-tetrahydrofolyl-(gamma-L-Glu)(n+1) + ADP + phosphate + H(+)</text>
        <dbReference type="Rhea" id="RHEA:10580"/>
        <dbReference type="Rhea" id="RHEA-COMP:14738"/>
        <dbReference type="Rhea" id="RHEA-COMP:14740"/>
        <dbReference type="ChEBI" id="CHEBI:15378"/>
        <dbReference type="ChEBI" id="CHEBI:29985"/>
        <dbReference type="ChEBI" id="CHEBI:30616"/>
        <dbReference type="ChEBI" id="CHEBI:43474"/>
        <dbReference type="ChEBI" id="CHEBI:141005"/>
        <dbReference type="ChEBI" id="CHEBI:456216"/>
        <dbReference type="EC" id="6.3.2.17"/>
    </reaction>
</comment>
<evidence type="ECO:0000256" key="6">
    <source>
        <dbReference type="ARBA" id="ARBA00022840"/>
    </source>
</evidence>
<dbReference type="EC" id="6.3.2.17" evidence="2"/>
<reference evidence="13 14" key="1">
    <citation type="submission" date="2024-03" db="EMBL/GenBank/DDBJ databases">
        <title>Human intestinal bacterial collection.</title>
        <authorList>
            <person name="Pauvert C."/>
            <person name="Hitch T.C.A."/>
            <person name="Clavel T."/>
        </authorList>
    </citation>
    <scope>NUCLEOTIDE SEQUENCE [LARGE SCALE GENOMIC DNA]</scope>
    <source>
        <strain evidence="13 14">CLA-JM-H11</strain>
    </source>
</reference>
<dbReference type="InterPro" id="IPR001645">
    <property type="entry name" value="Folylpolyglutamate_synth"/>
</dbReference>
<dbReference type="NCBIfam" id="TIGR01499">
    <property type="entry name" value="folC"/>
    <property type="match status" value="1"/>
</dbReference>
<evidence type="ECO:0000256" key="7">
    <source>
        <dbReference type="ARBA" id="ARBA00022842"/>
    </source>
</evidence>
<keyword evidence="6 10" id="KW-0067">ATP-binding</keyword>
<name>A0ABV1GDR1_9FIRM</name>
<dbReference type="GO" id="GO:0016874">
    <property type="term" value="F:ligase activity"/>
    <property type="evidence" value="ECO:0007669"/>
    <property type="project" value="UniProtKB-KW"/>
</dbReference>
<dbReference type="InterPro" id="IPR004101">
    <property type="entry name" value="Mur_ligase_C"/>
</dbReference>
<feature type="domain" description="Mur ligase central" evidence="12">
    <location>
        <begin position="44"/>
        <end position="267"/>
    </location>
</feature>
<comment type="caution">
    <text evidence="13">The sequence shown here is derived from an EMBL/GenBank/DDBJ whole genome shotgun (WGS) entry which is preliminary data.</text>
</comment>
<dbReference type="Proteomes" id="UP001477672">
    <property type="component" value="Unassembled WGS sequence"/>
</dbReference>
<sequence>MDYLQAVEWVHGLPRIAGHCGVENTGLLLEKLGHPEKDLRFIHVAGTNGKGSVTVMLASVLKEAGYKVGCNISPYVLDFRERFLLNGEMIQEEVLARHLTRVREAMEELQAEGWDSIVEFDAVTTAALLWYAEEKCDIVCLETGLGGRLDSTNAVQNTLVACITAIGKDHTELLGDTYEKIAFEKCGILKNHCAVVVYPVQPQEAMDEIVVRAQKANCSQMVVPELQDFYFYKGRPFENRINYGGYGLQIPFPGKHQAYNASVVVEAAIALTDKGLDVPDDAIIEGIRKARFPARIEILSQNPLIILDGAHNVDGAKALADTLHTAKVQDLTAVIGILNGKGADQMLQILSPYIRKLYTVTPDSPRAITAQQLAEIARRFYSDVTPVSTVPQALQMARSEMENGLLVCGSLYLASEARKVFVR</sequence>
<evidence type="ECO:0000313" key="13">
    <source>
        <dbReference type="EMBL" id="MEQ2519984.1"/>
    </source>
</evidence>
<dbReference type="RefSeq" id="WP_349215414.1">
    <property type="nucleotide sequence ID" value="NZ_JBBMFA010000078.1"/>
</dbReference>
<dbReference type="PANTHER" id="PTHR11136:SF0">
    <property type="entry name" value="DIHYDROFOLATE SYNTHETASE-RELATED"/>
    <property type="match status" value="1"/>
</dbReference>
<dbReference type="EMBL" id="JBBMFA010000078">
    <property type="protein sequence ID" value="MEQ2519984.1"/>
    <property type="molecule type" value="Genomic_DNA"/>
</dbReference>
<dbReference type="PROSITE" id="PS01011">
    <property type="entry name" value="FOLYLPOLYGLU_SYNT_1"/>
    <property type="match status" value="1"/>
</dbReference>
<dbReference type="PANTHER" id="PTHR11136">
    <property type="entry name" value="FOLYLPOLYGLUTAMATE SYNTHASE-RELATED"/>
    <property type="match status" value="1"/>
</dbReference>
<evidence type="ECO:0000256" key="4">
    <source>
        <dbReference type="ARBA" id="ARBA00022723"/>
    </source>
</evidence>
<dbReference type="PIRSF" id="PIRSF001563">
    <property type="entry name" value="Folylpolyglu_synth"/>
    <property type="match status" value="1"/>
</dbReference>